<dbReference type="EMBL" id="JARXRO010000012">
    <property type="protein sequence ID" value="MDH5833192.1"/>
    <property type="molecule type" value="Genomic_DNA"/>
</dbReference>
<name>A0ABT6JRH6_9GAMM</name>
<dbReference type="NCBIfam" id="TIGR02246">
    <property type="entry name" value="SgcJ/EcaC family oxidoreductase"/>
    <property type="match status" value="1"/>
</dbReference>
<accession>A0ABT6JRH6</accession>
<sequence>MLVASPLRGQSPLAELPYAALPAELDRVLRDYEHAWRAGDATALASLFAEDGFILQSNRPPVRGRSAIQAAYEGQAVGPLQLRAIAFATGDTIGYIIGTYRYGSAPNDIGKFTLTLRRAPGEPWLIYSDMDNLNTTPGSQRPPEQ</sequence>
<protein>
    <submittedName>
        <fullName evidence="2">Nuclear transport factor 2 family protein</fullName>
    </submittedName>
</protein>
<evidence type="ECO:0000259" key="1">
    <source>
        <dbReference type="Pfam" id="PF14534"/>
    </source>
</evidence>
<evidence type="ECO:0000313" key="2">
    <source>
        <dbReference type="EMBL" id="MDH5833192.1"/>
    </source>
</evidence>
<keyword evidence="3" id="KW-1185">Reference proteome</keyword>
<dbReference type="Gene3D" id="3.10.450.50">
    <property type="match status" value="1"/>
</dbReference>
<comment type="caution">
    <text evidence="2">The sequence shown here is derived from an EMBL/GenBank/DDBJ whole genome shotgun (WGS) entry which is preliminary data.</text>
</comment>
<dbReference type="Proteomes" id="UP001156873">
    <property type="component" value="Unassembled WGS sequence"/>
</dbReference>
<proteinExistence type="predicted"/>
<dbReference type="InterPro" id="IPR027843">
    <property type="entry name" value="DUF4440"/>
</dbReference>
<organism evidence="2 3">
    <name type="scientific">Luteimonas kalidii</name>
    <dbReference type="NCBI Taxonomy" id="3042025"/>
    <lineage>
        <taxon>Bacteria</taxon>
        <taxon>Pseudomonadati</taxon>
        <taxon>Pseudomonadota</taxon>
        <taxon>Gammaproteobacteria</taxon>
        <taxon>Lysobacterales</taxon>
        <taxon>Lysobacteraceae</taxon>
        <taxon>Luteimonas</taxon>
    </lineage>
</organism>
<feature type="domain" description="DUF4440" evidence="1">
    <location>
        <begin position="27"/>
        <end position="125"/>
    </location>
</feature>
<evidence type="ECO:0000313" key="3">
    <source>
        <dbReference type="Proteomes" id="UP001156873"/>
    </source>
</evidence>
<dbReference type="InterPro" id="IPR011944">
    <property type="entry name" value="Steroid_delta5-4_isomerase"/>
</dbReference>
<reference evidence="2 3" key="1">
    <citation type="submission" date="2023-04" db="EMBL/GenBank/DDBJ databases">
        <title>Luteimonas sp. M1R5S59.</title>
        <authorList>
            <person name="Sun J.-Q."/>
        </authorList>
    </citation>
    <scope>NUCLEOTIDE SEQUENCE [LARGE SCALE GENOMIC DNA]</scope>
    <source>
        <strain evidence="2 3">M1R5S59</strain>
    </source>
</reference>
<dbReference type="InterPro" id="IPR032710">
    <property type="entry name" value="NTF2-like_dom_sf"/>
</dbReference>
<gene>
    <name evidence="2" type="ORF">QFW81_04535</name>
</gene>
<dbReference type="SUPFAM" id="SSF54427">
    <property type="entry name" value="NTF2-like"/>
    <property type="match status" value="1"/>
</dbReference>
<dbReference type="Pfam" id="PF14534">
    <property type="entry name" value="DUF4440"/>
    <property type="match status" value="1"/>
</dbReference>